<sequence>MIKKVFTCFAIALLALNAGAQILPVGMTEEEKAIMPFYEFPQTRSSFTTPPSWTPRAMAEWEEIDVLLITWTSYTSVLRQIVDAAQEECTVLIACTDSNTVKSYLTSGGVPLTNVDFIEVSYNSVWIRDYGAHNIYRDVVGDHYLVDWEYNRPRPQDDLMPEEHAAWAGLDLYSMTVSPWDFIATGGNLMVDGFGTAMSSELIVDENPSHTVTEIDTIMKHFLGIDQYVLFPTLPYDGIHHIDMHMKLLDEETILVGEYPAGTSDGPQIEANLQWLLTNYMSCYGTPYRVVRIPMPKSPSSPYWPSSGGYYNTYTNGVFVNKTYIYPSYFESYDTTAYRIYSEVLPGYTLVPIDCYPDPISASGAIHCITNCISSNDPLLISHQRLADPQTGSSDYQVNAYIKHASGIASASIYYKTSLAGAYTSVAMSNSGGDNWIGNIPVQANGTKVYYYIQAQAVSGKSQVRPMPAPDGYWEFTSTGSTGIDEPVAAAAMQDIYPNPAAYITCIPVECGNGFKGRLTLMDATGRIVEIIHDGEFPAGQHNYFFNAHSYASGMYIVQLETGESMQQQKVIVRNF</sequence>
<organism evidence="3">
    <name type="scientific">bioreactor metagenome</name>
    <dbReference type="NCBI Taxonomy" id="1076179"/>
    <lineage>
        <taxon>unclassified sequences</taxon>
        <taxon>metagenomes</taxon>
        <taxon>ecological metagenomes</taxon>
    </lineage>
</organism>
<dbReference type="Pfam" id="PF04371">
    <property type="entry name" value="PAD_porph"/>
    <property type="match status" value="1"/>
</dbReference>
<dbReference type="EC" id="3.5.3.-" evidence="3"/>
<dbReference type="SUPFAM" id="SSF55909">
    <property type="entry name" value="Pentein"/>
    <property type="match status" value="1"/>
</dbReference>
<dbReference type="InterPro" id="IPR007466">
    <property type="entry name" value="Peptidyl-Arg-deiminase_porph"/>
</dbReference>
<protein>
    <submittedName>
        <fullName evidence="3">Peptidylarginine deiminase</fullName>
        <ecNumber evidence="3">3.5.3.-</ecNumber>
    </submittedName>
</protein>
<comment type="caution">
    <text evidence="3">The sequence shown here is derived from an EMBL/GenBank/DDBJ whole genome shotgun (WGS) entry which is preliminary data.</text>
</comment>
<feature type="domain" description="Secretion system C-terminal sorting" evidence="2">
    <location>
        <begin position="496"/>
        <end position="573"/>
    </location>
</feature>
<dbReference type="InterPro" id="IPR026444">
    <property type="entry name" value="Secre_tail"/>
</dbReference>
<dbReference type="EMBL" id="VSSQ01002051">
    <property type="protein sequence ID" value="MPM12995.1"/>
    <property type="molecule type" value="Genomic_DNA"/>
</dbReference>
<dbReference type="Gene3D" id="3.75.10.10">
    <property type="entry name" value="L-arginine/glycine Amidinotransferase, Chain A"/>
    <property type="match status" value="1"/>
</dbReference>
<evidence type="ECO:0000313" key="3">
    <source>
        <dbReference type="EMBL" id="MPM12995.1"/>
    </source>
</evidence>
<dbReference type="Pfam" id="PF18962">
    <property type="entry name" value="Por_Secre_tail"/>
    <property type="match status" value="1"/>
</dbReference>
<dbReference type="NCBIfam" id="TIGR04183">
    <property type="entry name" value="Por_Secre_tail"/>
    <property type="match status" value="1"/>
</dbReference>
<name>A0A644X9X2_9ZZZZ</name>
<proteinExistence type="predicted"/>
<dbReference type="GO" id="GO:0047632">
    <property type="term" value="F:agmatine deiminase activity"/>
    <property type="evidence" value="ECO:0007669"/>
    <property type="project" value="TreeGrafter"/>
</dbReference>
<keyword evidence="1 3" id="KW-0378">Hydrolase</keyword>
<dbReference type="GO" id="GO:0009446">
    <property type="term" value="P:putrescine biosynthetic process"/>
    <property type="evidence" value="ECO:0007669"/>
    <property type="project" value="InterPro"/>
</dbReference>
<evidence type="ECO:0000259" key="2">
    <source>
        <dbReference type="Pfam" id="PF18962"/>
    </source>
</evidence>
<accession>A0A644X9X2</accession>
<dbReference type="PANTHER" id="PTHR31377">
    <property type="entry name" value="AGMATINE DEIMINASE-RELATED"/>
    <property type="match status" value="1"/>
</dbReference>
<evidence type="ECO:0000256" key="1">
    <source>
        <dbReference type="ARBA" id="ARBA00022801"/>
    </source>
</evidence>
<dbReference type="PANTHER" id="PTHR31377:SF0">
    <property type="entry name" value="AGMATINE DEIMINASE-RELATED"/>
    <property type="match status" value="1"/>
</dbReference>
<dbReference type="AlphaFoldDB" id="A0A644X9X2"/>
<reference evidence="3" key="1">
    <citation type="submission" date="2019-08" db="EMBL/GenBank/DDBJ databases">
        <authorList>
            <person name="Kucharzyk K."/>
            <person name="Murdoch R.W."/>
            <person name="Higgins S."/>
            <person name="Loffler F."/>
        </authorList>
    </citation>
    <scope>NUCLEOTIDE SEQUENCE</scope>
</reference>
<gene>
    <name evidence="3" type="ORF">SDC9_59350</name>
</gene>
<dbReference type="GO" id="GO:0004668">
    <property type="term" value="F:protein-arginine deiminase activity"/>
    <property type="evidence" value="ECO:0007669"/>
    <property type="project" value="InterPro"/>
</dbReference>